<proteinExistence type="predicted"/>
<reference evidence="1" key="1">
    <citation type="submission" date="2020-03" db="EMBL/GenBank/DDBJ databases">
        <title>The deep terrestrial virosphere.</title>
        <authorList>
            <person name="Holmfeldt K."/>
            <person name="Nilsson E."/>
            <person name="Simone D."/>
            <person name="Lopez-Fernandez M."/>
            <person name="Wu X."/>
            <person name="de Brujin I."/>
            <person name="Lundin D."/>
            <person name="Andersson A."/>
            <person name="Bertilsson S."/>
            <person name="Dopson M."/>
        </authorList>
    </citation>
    <scope>NUCLEOTIDE SEQUENCE</scope>
    <source>
        <strain evidence="1">TM448A02252</strain>
        <strain evidence="2">TM448B04017</strain>
    </source>
</reference>
<organism evidence="1">
    <name type="scientific">viral metagenome</name>
    <dbReference type="NCBI Taxonomy" id="1070528"/>
    <lineage>
        <taxon>unclassified sequences</taxon>
        <taxon>metagenomes</taxon>
        <taxon>organismal metagenomes</taxon>
    </lineage>
</organism>
<protein>
    <submittedName>
        <fullName evidence="1">Uncharacterized protein</fullName>
    </submittedName>
</protein>
<evidence type="ECO:0000313" key="1">
    <source>
        <dbReference type="EMBL" id="QJA51687.1"/>
    </source>
</evidence>
<dbReference type="EMBL" id="MT144282">
    <property type="protein sequence ID" value="QJA51687.1"/>
    <property type="molecule type" value="Genomic_DNA"/>
</dbReference>
<evidence type="ECO:0000313" key="2">
    <source>
        <dbReference type="EMBL" id="QJI03048.1"/>
    </source>
</evidence>
<dbReference type="EMBL" id="MT145054">
    <property type="protein sequence ID" value="QJI03048.1"/>
    <property type="molecule type" value="Genomic_DNA"/>
</dbReference>
<name>A0A6H1ZWJ0_9ZZZZ</name>
<sequence length="64" mass="7719">MPDITMCPSHSLSTKKENNCPQKNKCFRFMSIPDRYWQSYFVEIPYDRETLECKDFMPMRGDKC</sequence>
<dbReference type="AlphaFoldDB" id="A0A6H1ZWJ0"/>
<gene>
    <name evidence="1" type="ORF">TM448A02252_0016</name>
    <name evidence="2" type="ORF">TM448B04017_0002</name>
</gene>
<accession>A0A6H1ZWJ0</accession>